<dbReference type="InterPro" id="IPR050813">
    <property type="entry name" value="Sigma-70_Factor"/>
</dbReference>
<dbReference type="Proteomes" id="UP001430804">
    <property type="component" value="Unassembled WGS sequence"/>
</dbReference>
<dbReference type="InterPro" id="IPR007630">
    <property type="entry name" value="RNA_pol_sigma70_r4"/>
</dbReference>
<dbReference type="Pfam" id="PF04542">
    <property type="entry name" value="Sigma70_r2"/>
    <property type="match status" value="1"/>
</dbReference>
<comment type="caution">
    <text evidence="2">The sequence shown here is derived from an EMBL/GenBank/DDBJ whole genome shotgun (WGS) entry which is preliminary data.</text>
</comment>
<dbReference type="EMBL" id="JAHWQX010000001">
    <property type="protein sequence ID" value="MBW3096577.1"/>
    <property type="molecule type" value="Genomic_DNA"/>
</dbReference>
<name>A0ABS6WKT2_9HYPH</name>
<protein>
    <submittedName>
        <fullName evidence="2">RNA polymerase factor sigma-32</fullName>
        <ecNumber evidence="2">2.7.7.6</ecNumber>
    </submittedName>
</protein>
<dbReference type="EC" id="2.7.7.6" evidence="2"/>
<dbReference type="PANTHER" id="PTHR30376:SF3">
    <property type="entry name" value="RNA POLYMERASE SIGMA FACTOR RPOH"/>
    <property type="match status" value="1"/>
</dbReference>
<dbReference type="PIRSF" id="PIRSF000770">
    <property type="entry name" value="RNA_pol_sigma-SigE/K"/>
    <property type="match status" value="1"/>
</dbReference>
<dbReference type="NCBIfam" id="TIGR02937">
    <property type="entry name" value="sigma70-ECF"/>
    <property type="match status" value="1"/>
</dbReference>
<gene>
    <name evidence="2" type="ORF">KY465_04735</name>
</gene>
<sequence length="287" mass="32160">MKSTSANRQMVRAAMTAPYLERGEEHDLALAWRDRDDQQALHKITMAHMRLVISMAAKFKNFGLPMNDLIQEGHVGLLEAAARFDPDREVRFSTYASWWIRASIQDFILRNWSIVRGGTSSAQKALFFNLRRLRARLTQGNQGITDSALHSKIADALGVHARDVAVMDARLSGADTSLNAPIGGTDDGTSADRVDFLESNDPLPDEQVSTIIDEERRNVWLVQALETLNPRELRIINERRLTEDSATLESLGQSLGISKERVRQIESRALEKLRDVLTEATPEIASL</sequence>
<keyword evidence="2" id="KW-0548">Nucleotidyltransferase</keyword>
<dbReference type="PROSITE" id="PS00715">
    <property type="entry name" value="SIGMA70_1"/>
    <property type="match status" value="1"/>
</dbReference>
<evidence type="ECO:0000313" key="2">
    <source>
        <dbReference type="EMBL" id="MBW3096577.1"/>
    </source>
</evidence>
<dbReference type="NCBIfam" id="NF005693">
    <property type="entry name" value="PRK07500.1"/>
    <property type="match status" value="1"/>
</dbReference>
<organism evidence="2 3">
    <name type="scientific">Pseudohoeflea coraliihabitans</name>
    <dbReference type="NCBI Taxonomy" id="2860393"/>
    <lineage>
        <taxon>Bacteria</taxon>
        <taxon>Pseudomonadati</taxon>
        <taxon>Pseudomonadota</taxon>
        <taxon>Alphaproteobacteria</taxon>
        <taxon>Hyphomicrobiales</taxon>
        <taxon>Rhizobiaceae</taxon>
        <taxon>Pseudohoeflea</taxon>
    </lineage>
</organism>
<feature type="domain" description="RNA polymerase sigma-70" evidence="1">
    <location>
        <begin position="68"/>
        <end position="81"/>
    </location>
</feature>
<dbReference type="CDD" id="cd06171">
    <property type="entry name" value="Sigma70_r4"/>
    <property type="match status" value="1"/>
</dbReference>
<dbReference type="GO" id="GO:0003899">
    <property type="term" value="F:DNA-directed RNA polymerase activity"/>
    <property type="evidence" value="ECO:0007669"/>
    <property type="project" value="UniProtKB-EC"/>
</dbReference>
<proteinExistence type="predicted"/>
<dbReference type="RefSeq" id="WP_219200323.1">
    <property type="nucleotide sequence ID" value="NZ_JAHWQX010000001.1"/>
</dbReference>
<keyword evidence="2" id="KW-0808">Transferase</keyword>
<reference evidence="2" key="1">
    <citation type="submission" date="2021-07" db="EMBL/GenBank/DDBJ databases">
        <title>Pseudohoeflea marina sp. nov. a polyhydroxyalcanoate-producing bacterium.</title>
        <authorList>
            <person name="Zheng W."/>
            <person name="Yu S."/>
            <person name="Huang Y."/>
        </authorList>
    </citation>
    <scope>NUCLEOTIDE SEQUENCE</scope>
    <source>
        <strain evidence="2">DP4N28-3</strain>
    </source>
</reference>
<evidence type="ECO:0000313" key="3">
    <source>
        <dbReference type="Proteomes" id="UP001430804"/>
    </source>
</evidence>
<dbReference type="InterPro" id="IPR014284">
    <property type="entry name" value="RNA_pol_sigma-70_dom"/>
</dbReference>
<dbReference type="InterPro" id="IPR007627">
    <property type="entry name" value="RNA_pol_sigma70_r2"/>
</dbReference>
<dbReference type="Pfam" id="PF04545">
    <property type="entry name" value="Sigma70_r4"/>
    <property type="match status" value="1"/>
</dbReference>
<keyword evidence="3" id="KW-1185">Reference proteome</keyword>
<accession>A0ABS6WKT2</accession>
<dbReference type="PANTHER" id="PTHR30376">
    <property type="entry name" value="SIGMA FACTOR RPOH HEAT SHOCK RELATED"/>
    <property type="match status" value="1"/>
</dbReference>
<dbReference type="InterPro" id="IPR000943">
    <property type="entry name" value="RNA_pol_sigma70"/>
</dbReference>
<dbReference type="NCBIfam" id="NF005143">
    <property type="entry name" value="PRK06596.1"/>
    <property type="match status" value="1"/>
</dbReference>
<evidence type="ECO:0000259" key="1">
    <source>
        <dbReference type="PROSITE" id="PS00715"/>
    </source>
</evidence>